<comment type="caution">
    <text evidence="2">The sequence shown here is derived from an EMBL/GenBank/DDBJ whole genome shotgun (WGS) entry which is preliminary data.</text>
</comment>
<name>A0A940MFE7_9ACTN</name>
<dbReference type="EMBL" id="JAGIQL010000058">
    <property type="protein sequence ID" value="MBP0459005.1"/>
    <property type="molecule type" value="Genomic_DNA"/>
</dbReference>
<gene>
    <name evidence="2" type="ORF">JFN87_16060</name>
</gene>
<evidence type="ECO:0000313" key="3">
    <source>
        <dbReference type="Proteomes" id="UP000670475"/>
    </source>
</evidence>
<keyword evidence="1" id="KW-0472">Membrane</keyword>
<organism evidence="2 3">
    <name type="scientific">Streptomyces montanisoli</name>
    <dbReference type="NCBI Taxonomy" id="2798581"/>
    <lineage>
        <taxon>Bacteria</taxon>
        <taxon>Bacillati</taxon>
        <taxon>Actinomycetota</taxon>
        <taxon>Actinomycetes</taxon>
        <taxon>Kitasatosporales</taxon>
        <taxon>Streptomycetaceae</taxon>
        <taxon>Streptomyces</taxon>
    </lineage>
</organism>
<keyword evidence="3" id="KW-1185">Reference proteome</keyword>
<accession>A0A940MFE7</accession>
<evidence type="ECO:0000256" key="1">
    <source>
        <dbReference type="SAM" id="Phobius"/>
    </source>
</evidence>
<feature type="transmembrane region" description="Helical" evidence="1">
    <location>
        <begin position="93"/>
        <end position="112"/>
    </location>
</feature>
<dbReference type="AlphaFoldDB" id="A0A940MFE7"/>
<evidence type="ECO:0000313" key="2">
    <source>
        <dbReference type="EMBL" id="MBP0459005.1"/>
    </source>
</evidence>
<reference evidence="2" key="1">
    <citation type="submission" date="2021-03" db="EMBL/GenBank/DDBJ databases">
        <title>Whole genome sequence of Streptomyces bomunensis MMS17-BM035.</title>
        <authorList>
            <person name="Lee J.H."/>
        </authorList>
    </citation>
    <scope>NUCLEOTIDE SEQUENCE</scope>
    <source>
        <strain evidence="2">MMS17-BM035</strain>
    </source>
</reference>
<keyword evidence="1" id="KW-0812">Transmembrane</keyword>
<proteinExistence type="predicted"/>
<dbReference type="RefSeq" id="WP_209340749.1">
    <property type="nucleotide sequence ID" value="NZ_JAGIQL010000058.1"/>
</dbReference>
<feature type="transmembrane region" description="Helical" evidence="1">
    <location>
        <begin position="12"/>
        <end position="33"/>
    </location>
</feature>
<dbReference type="Proteomes" id="UP000670475">
    <property type="component" value="Unassembled WGS sequence"/>
</dbReference>
<keyword evidence="1" id="KW-1133">Transmembrane helix</keyword>
<protein>
    <submittedName>
        <fullName evidence="2">Uncharacterized protein</fullName>
    </submittedName>
</protein>
<sequence>MTSKGARRRAAWARTGVLLGLWVLVMWGSFLALRGIGEGGLADHVVCPGTNLGPEGEENPRVRPGDRCYLPGGNKYRGYNEQWAFQRKAHDKIVIGVRLLGGGALGIGVLVVQRRLAARWKAH</sequence>